<evidence type="ECO:0000256" key="8">
    <source>
        <dbReference type="SAM" id="Coils"/>
    </source>
</evidence>
<evidence type="ECO:0000313" key="10">
    <source>
        <dbReference type="EMBL" id="AHC13890.1"/>
    </source>
</evidence>
<dbReference type="RefSeq" id="WP_024266822.1">
    <property type="nucleotide sequence ID" value="NC_023035.1"/>
</dbReference>
<keyword evidence="7" id="KW-0963">Cytoplasm</keyword>
<dbReference type="AlphaFoldDB" id="V5WE24"/>
<organism evidence="10 11">
    <name type="scientific">Salinispira pacifica</name>
    <dbReference type="NCBI Taxonomy" id="1307761"/>
    <lineage>
        <taxon>Bacteria</taxon>
        <taxon>Pseudomonadati</taxon>
        <taxon>Spirochaetota</taxon>
        <taxon>Spirochaetia</taxon>
        <taxon>Spirochaetales</taxon>
        <taxon>Spirochaetaceae</taxon>
        <taxon>Salinispira</taxon>
    </lineage>
</organism>
<dbReference type="STRING" id="1307761.L21SP2_0458"/>
<dbReference type="HOGENOM" id="CLU_030231_0_1_12"/>
<keyword evidence="5 7" id="KW-0560">Oxidoreductase</keyword>
<dbReference type="GO" id="GO:0004350">
    <property type="term" value="F:glutamate-5-semialdehyde dehydrogenase activity"/>
    <property type="evidence" value="ECO:0007669"/>
    <property type="project" value="UniProtKB-UniRule"/>
</dbReference>
<reference evidence="10 11" key="1">
    <citation type="journal article" date="2015" name="Stand. Genomic Sci.">
        <title>Complete genome sequence and description of Salinispira pacifica gen. nov., sp. nov., a novel spirochaete isolated form a hypersaline microbial mat.</title>
        <authorList>
            <person name="Ben Hania W."/>
            <person name="Joseph M."/>
            <person name="Schumann P."/>
            <person name="Bunk B."/>
            <person name="Fiebig A."/>
            <person name="Sproer C."/>
            <person name="Klenk H.P."/>
            <person name="Fardeau M.L."/>
            <person name="Spring S."/>
        </authorList>
    </citation>
    <scope>NUCLEOTIDE SEQUENCE [LARGE SCALE GENOMIC DNA]</scope>
    <source>
        <strain evidence="10 11">L21-RPul-D2</strain>
    </source>
</reference>
<dbReference type="PANTHER" id="PTHR11063">
    <property type="entry name" value="GLUTAMATE SEMIALDEHYDE DEHYDROGENASE"/>
    <property type="match status" value="1"/>
</dbReference>
<evidence type="ECO:0000256" key="5">
    <source>
        <dbReference type="ARBA" id="ARBA00023002"/>
    </source>
</evidence>
<feature type="domain" description="Aldehyde dehydrogenase" evidence="9">
    <location>
        <begin position="25"/>
        <end position="308"/>
    </location>
</feature>
<gene>
    <name evidence="7" type="primary">proA</name>
    <name evidence="10" type="ORF">L21SP2_0458</name>
</gene>
<dbReference type="InterPro" id="IPR012134">
    <property type="entry name" value="Glu-5-SA_DH"/>
</dbReference>
<keyword evidence="8" id="KW-0175">Coiled coil</keyword>
<evidence type="ECO:0000256" key="7">
    <source>
        <dbReference type="HAMAP-Rule" id="MF_00412"/>
    </source>
</evidence>
<evidence type="ECO:0000256" key="3">
    <source>
        <dbReference type="ARBA" id="ARBA00022650"/>
    </source>
</evidence>
<dbReference type="Gene3D" id="3.40.605.10">
    <property type="entry name" value="Aldehyde Dehydrogenase, Chain A, domain 1"/>
    <property type="match status" value="1"/>
</dbReference>
<dbReference type="NCBIfam" id="TIGR00407">
    <property type="entry name" value="proA"/>
    <property type="match status" value="1"/>
</dbReference>
<keyword evidence="2 7" id="KW-0028">Amino-acid biosynthesis</keyword>
<dbReference type="Gene3D" id="3.40.309.10">
    <property type="entry name" value="Aldehyde Dehydrogenase, Chain A, domain 2"/>
    <property type="match status" value="1"/>
</dbReference>
<dbReference type="InterPro" id="IPR016161">
    <property type="entry name" value="Ald_DH/histidinol_DH"/>
</dbReference>
<sequence length="468" mass="51552">MIFPRNQTINIFAAAAREYRIFPGCPRTEPMNTRQIAEQAEQASKLSAALPSETKNRALREISAALKAAREEIFRANRRDLERSEAEGLAPPLLKRLKFQEEKLDETLKGLDALVDIPDPVGEVLASRELAPGLELHKLRCPIGVIAMIFESRPDAAVQIASLGLKSGNAVLLKGGSEARETLEVLNRVMHDAAVSAGLPRGWLGQLTSREDVTQLLDMDELVDLIIPRGSNEFVRHIMDNSSIPVMGHADGICHVYVDAQADPRMAESVCVDSKTQYVAVCNAMETLLIHKDAARRMLPDICRALQEKNVELRGCSAARELVPEMKEAVEEDWSSEYLDYILSIKIVDSLEQAVEHINAYGSGHTDSIITGDSAAALQFMNSVDTASALWNCSTRFADGFRYGLGAEVGISTNKIHARGPVGMEGLTIYQWRLFGQGQIVEDFASGKSSFTHKPLSTERYGFSQNER</sequence>
<dbReference type="InterPro" id="IPR016162">
    <property type="entry name" value="Ald_DH_N"/>
</dbReference>
<evidence type="ECO:0000259" key="9">
    <source>
        <dbReference type="Pfam" id="PF00171"/>
    </source>
</evidence>
<dbReference type="InterPro" id="IPR000965">
    <property type="entry name" value="GPR_dom"/>
</dbReference>
<dbReference type="HAMAP" id="MF_00412">
    <property type="entry name" value="ProA"/>
    <property type="match status" value="1"/>
</dbReference>
<dbReference type="KEGG" id="slr:L21SP2_0458"/>
<dbReference type="GO" id="GO:0005737">
    <property type="term" value="C:cytoplasm"/>
    <property type="evidence" value="ECO:0007669"/>
    <property type="project" value="UniProtKB-SubCell"/>
</dbReference>
<dbReference type="FunFam" id="3.40.309.10:FF:000006">
    <property type="entry name" value="Gamma-glutamyl phosphate reductase"/>
    <property type="match status" value="1"/>
</dbReference>
<dbReference type="InterPro" id="IPR020593">
    <property type="entry name" value="G-glutamylP_reductase_CS"/>
</dbReference>
<comment type="similarity">
    <text evidence="7">Belongs to the gamma-glutamyl phosphate reductase family.</text>
</comment>
<keyword evidence="4 7" id="KW-0521">NADP</keyword>
<dbReference type="EMBL" id="CP006939">
    <property type="protein sequence ID" value="AHC13890.1"/>
    <property type="molecule type" value="Genomic_DNA"/>
</dbReference>
<feature type="coiled-coil region" evidence="8">
    <location>
        <begin position="52"/>
        <end position="79"/>
    </location>
</feature>
<dbReference type="InterPro" id="IPR016163">
    <property type="entry name" value="Ald_DH_C"/>
</dbReference>
<protein>
    <recommendedName>
        <fullName evidence="7">Gamma-glutamyl phosphate reductase</fullName>
        <shortName evidence="7">GPR</shortName>
        <ecNumber evidence="7">1.2.1.41</ecNumber>
    </recommendedName>
    <alternativeName>
        <fullName evidence="7">Glutamate-5-semialdehyde dehydrogenase</fullName>
    </alternativeName>
    <alternativeName>
        <fullName evidence="7">Glutamyl-gamma-semialdehyde dehydrogenase</fullName>
        <shortName evidence="7">GSA dehydrogenase</shortName>
    </alternativeName>
</protein>
<dbReference type="Pfam" id="PF00171">
    <property type="entry name" value="Aldedh"/>
    <property type="match status" value="1"/>
</dbReference>
<name>V5WE24_9SPIO</name>
<dbReference type="PIRSF" id="PIRSF000151">
    <property type="entry name" value="GPR"/>
    <property type="match status" value="1"/>
</dbReference>
<dbReference type="Proteomes" id="UP000018680">
    <property type="component" value="Chromosome"/>
</dbReference>
<dbReference type="PATRIC" id="fig|1307761.3.peg.458"/>
<dbReference type="PROSITE" id="PS01223">
    <property type="entry name" value="PROA"/>
    <property type="match status" value="1"/>
</dbReference>
<dbReference type="PANTHER" id="PTHR11063:SF8">
    <property type="entry name" value="DELTA-1-PYRROLINE-5-CARBOXYLATE SYNTHASE"/>
    <property type="match status" value="1"/>
</dbReference>
<comment type="pathway">
    <text evidence="1 7">Amino-acid biosynthesis; L-proline biosynthesis; L-glutamate 5-semialdehyde from L-glutamate: step 2/2.</text>
</comment>
<dbReference type="SUPFAM" id="SSF53720">
    <property type="entry name" value="ALDH-like"/>
    <property type="match status" value="1"/>
</dbReference>
<keyword evidence="3 7" id="KW-0641">Proline biosynthesis</keyword>
<dbReference type="GO" id="GO:0050661">
    <property type="term" value="F:NADP binding"/>
    <property type="evidence" value="ECO:0007669"/>
    <property type="project" value="InterPro"/>
</dbReference>
<evidence type="ECO:0000256" key="6">
    <source>
        <dbReference type="ARBA" id="ARBA00049024"/>
    </source>
</evidence>
<dbReference type="EC" id="1.2.1.41" evidence="7"/>
<comment type="catalytic activity">
    <reaction evidence="6 7">
        <text>L-glutamate 5-semialdehyde + phosphate + NADP(+) = L-glutamyl 5-phosphate + NADPH + H(+)</text>
        <dbReference type="Rhea" id="RHEA:19541"/>
        <dbReference type="ChEBI" id="CHEBI:15378"/>
        <dbReference type="ChEBI" id="CHEBI:43474"/>
        <dbReference type="ChEBI" id="CHEBI:57783"/>
        <dbReference type="ChEBI" id="CHEBI:58066"/>
        <dbReference type="ChEBI" id="CHEBI:58274"/>
        <dbReference type="ChEBI" id="CHEBI:58349"/>
        <dbReference type="EC" id="1.2.1.41"/>
    </reaction>
</comment>
<dbReference type="UniPathway" id="UPA00098">
    <property type="reaction ID" value="UER00360"/>
</dbReference>
<proteinExistence type="inferred from homology"/>
<dbReference type="InterPro" id="IPR015590">
    <property type="entry name" value="Aldehyde_DH_dom"/>
</dbReference>
<evidence type="ECO:0000256" key="4">
    <source>
        <dbReference type="ARBA" id="ARBA00022857"/>
    </source>
</evidence>
<evidence type="ECO:0000313" key="11">
    <source>
        <dbReference type="Proteomes" id="UP000018680"/>
    </source>
</evidence>
<dbReference type="GO" id="GO:0055129">
    <property type="term" value="P:L-proline biosynthetic process"/>
    <property type="evidence" value="ECO:0007669"/>
    <property type="project" value="UniProtKB-UniRule"/>
</dbReference>
<dbReference type="eggNOG" id="COG0014">
    <property type="taxonomic scope" value="Bacteria"/>
</dbReference>
<comment type="function">
    <text evidence="7">Catalyzes the NADPH-dependent reduction of L-glutamate 5-phosphate into L-glutamate 5-semialdehyde and phosphate. The product spontaneously undergoes cyclization to form 1-pyrroline-5-carboxylate.</text>
</comment>
<dbReference type="CDD" id="cd07079">
    <property type="entry name" value="ALDH_F18-19_ProA-GPR"/>
    <property type="match status" value="1"/>
</dbReference>
<comment type="subcellular location">
    <subcellularLocation>
        <location evidence="7">Cytoplasm</location>
    </subcellularLocation>
</comment>
<evidence type="ECO:0000256" key="2">
    <source>
        <dbReference type="ARBA" id="ARBA00022605"/>
    </source>
</evidence>
<evidence type="ECO:0000256" key="1">
    <source>
        <dbReference type="ARBA" id="ARBA00004985"/>
    </source>
</evidence>
<accession>V5WE24</accession>
<dbReference type="NCBIfam" id="NF001221">
    <property type="entry name" value="PRK00197.1"/>
    <property type="match status" value="1"/>
</dbReference>
<keyword evidence="11" id="KW-1185">Reference proteome</keyword>